<feature type="chain" id="PRO_5022042397" description="Short chain amide porin" evidence="1">
    <location>
        <begin position="27"/>
        <end position="459"/>
    </location>
</feature>
<feature type="signal peptide" evidence="1">
    <location>
        <begin position="1"/>
        <end position="26"/>
    </location>
</feature>
<proteinExistence type="predicted"/>
<evidence type="ECO:0000313" key="3">
    <source>
        <dbReference type="Proteomes" id="UP000319449"/>
    </source>
</evidence>
<evidence type="ECO:0000256" key="1">
    <source>
        <dbReference type="SAM" id="SignalP"/>
    </source>
</evidence>
<name>A0A562WT53_9BACT</name>
<accession>A0A562WT53</accession>
<dbReference type="Proteomes" id="UP000319449">
    <property type="component" value="Unassembled WGS sequence"/>
</dbReference>
<protein>
    <recommendedName>
        <fullName evidence="4">Short chain amide porin</fullName>
    </recommendedName>
</protein>
<evidence type="ECO:0000313" key="2">
    <source>
        <dbReference type="EMBL" id="TWJ32624.1"/>
    </source>
</evidence>
<reference evidence="2 3" key="1">
    <citation type="submission" date="2019-07" db="EMBL/GenBank/DDBJ databases">
        <title>Genomic Encyclopedia of Archaeal and Bacterial Type Strains, Phase II (KMG-II): from individual species to whole genera.</title>
        <authorList>
            <person name="Goeker M."/>
        </authorList>
    </citation>
    <scope>NUCLEOTIDE SEQUENCE [LARGE SCALE GENOMIC DNA]</scope>
    <source>
        <strain evidence="2 3">ATCC BAA-1139</strain>
    </source>
</reference>
<gene>
    <name evidence="2" type="ORF">JN12_00598</name>
</gene>
<sequence>MKCLKHAVTVATACTVAAVTAMPALALENEFHGAYRMKTFVTNFDDGTFNQYDPAGKDKNAPTNSYVEQRIRLKYSAKLNDDFKLKTDFKIDSRWGSGAYDTHRKLGGEIGSDTVNLETRAAYLDFNLPVGGVNVKMGIQPWTDAYDGIFVDSQMAGVLGSTTINDLALSLGWFRLDDSAKTPFGHSPRDLVVLDGSYTVNKELTIGGSYYMLNDPTTSDTKYLGGSPRTLPTETVHTLGVNSMAKVGVATLNGYLLYQFGDLTELGTGKDRNISAFAGGLGARAKLDAGTVKASFLYASGDKNSGGSKAFRDVQDLDGGTETDYSSDMRMLRKDQFAGASGKSIIASINNLDQGVIFGSAGYDTNLSEKVFAGANVGFALVAEENANKPVNLATGVRNSSNYLGTEINAAIGYKFNANVTASLRGAYTILGDYYKGVALSGKTPDDPYSTSLMLVYSF</sequence>
<dbReference type="AlphaFoldDB" id="A0A562WT53"/>
<comment type="caution">
    <text evidence="2">The sequence shown here is derived from an EMBL/GenBank/DDBJ whole genome shotgun (WGS) entry which is preliminary data.</text>
</comment>
<evidence type="ECO:0008006" key="4">
    <source>
        <dbReference type="Google" id="ProtNLM"/>
    </source>
</evidence>
<dbReference type="EMBL" id="VLLN01000003">
    <property type="protein sequence ID" value="TWJ32624.1"/>
    <property type="molecule type" value="Genomic_DNA"/>
</dbReference>
<keyword evidence="1" id="KW-0732">Signal</keyword>
<dbReference type="RefSeq" id="WP_145017948.1">
    <property type="nucleotide sequence ID" value="NZ_VLLN01000003.1"/>
</dbReference>
<dbReference type="OrthoDB" id="5416951at2"/>
<keyword evidence="3" id="KW-1185">Reference proteome</keyword>
<organism evidence="2 3">
    <name type="scientific">Geobacter argillaceus</name>
    <dbReference type="NCBI Taxonomy" id="345631"/>
    <lineage>
        <taxon>Bacteria</taxon>
        <taxon>Pseudomonadati</taxon>
        <taxon>Thermodesulfobacteriota</taxon>
        <taxon>Desulfuromonadia</taxon>
        <taxon>Geobacterales</taxon>
        <taxon>Geobacteraceae</taxon>
        <taxon>Geobacter</taxon>
    </lineage>
</organism>